<dbReference type="EC" id="2.7.3.9" evidence="6 17"/>
<dbReference type="InterPro" id="IPR036637">
    <property type="entry name" value="Phosphohistidine_dom_sf"/>
</dbReference>
<dbReference type="PROSITE" id="PS51350">
    <property type="entry name" value="PTS_HPR_DOM"/>
    <property type="match status" value="1"/>
</dbReference>
<dbReference type="PANTHER" id="PTHR46244">
    <property type="entry name" value="PHOSPHOENOLPYRUVATE-PROTEIN PHOSPHOTRANSFERASE"/>
    <property type="match status" value="1"/>
</dbReference>
<keyword evidence="15 17" id="KW-0460">Magnesium</keyword>
<dbReference type="Gene3D" id="1.10.274.10">
    <property type="entry name" value="PtsI, HPr-binding domain"/>
    <property type="match status" value="1"/>
</dbReference>
<feature type="active site" description="Tele-phosphohistidine intermediate" evidence="18">
    <location>
        <position position="291"/>
    </location>
</feature>
<dbReference type="PANTHER" id="PTHR46244:SF3">
    <property type="entry name" value="PHOSPHOENOLPYRUVATE-PROTEIN PHOSPHOTRANSFERASE"/>
    <property type="match status" value="1"/>
</dbReference>
<evidence type="ECO:0000256" key="12">
    <source>
        <dbReference type="ARBA" id="ARBA00022683"/>
    </source>
</evidence>
<dbReference type="GO" id="GO:0009401">
    <property type="term" value="P:phosphoenolpyruvate-dependent sugar phosphotransferase system"/>
    <property type="evidence" value="ECO:0007669"/>
    <property type="project" value="UniProtKB-KW"/>
</dbReference>
<dbReference type="Gene3D" id="3.20.20.60">
    <property type="entry name" value="Phosphoenolpyruvate-binding domains"/>
    <property type="match status" value="1"/>
</dbReference>
<evidence type="ECO:0000259" key="21">
    <source>
        <dbReference type="PROSITE" id="PS51350"/>
    </source>
</evidence>
<dbReference type="GO" id="GO:0008965">
    <property type="term" value="F:phosphoenolpyruvate-protein phosphotransferase activity"/>
    <property type="evidence" value="ECO:0007669"/>
    <property type="project" value="UniProtKB-EC"/>
</dbReference>
<evidence type="ECO:0000256" key="13">
    <source>
        <dbReference type="ARBA" id="ARBA00022723"/>
    </source>
</evidence>
<evidence type="ECO:0000256" key="2">
    <source>
        <dbReference type="ARBA" id="ARBA00001946"/>
    </source>
</evidence>
<dbReference type="NCBIfam" id="TIGR01417">
    <property type="entry name" value="PTS_I_fam"/>
    <property type="match status" value="1"/>
</dbReference>
<evidence type="ECO:0000256" key="14">
    <source>
        <dbReference type="ARBA" id="ARBA00022777"/>
    </source>
</evidence>
<dbReference type="InterPro" id="IPR000032">
    <property type="entry name" value="HPr-like"/>
</dbReference>
<feature type="binding site" evidence="19">
    <location>
        <begin position="556"/>
        <end position="557"/>
    </location>
    <ligand>
        <name>phosphoenolpyruvate</name>
        <dbReference type="ChEBI" id="CHEBI:58702"/>
    </ligand>
</feature>
<evidence type="ECO:0000256" key="3">
    <source>
        <dbReference type="ARBA" id="ARBA00002728"/>
    </source>
</evidence>
<feature type="active site" description="Proton donor" evidence="18">
    <location>
        <position position="604"/>
    </location>
</feature>
<keyword evidence="10 17" id="KW-0762">Sugar transport</keyword>
<accession>A0A7C4RPZ3</accession>
<dbReference type="GO" id="GO:0046872">
    <property type="term" value="F:metal ion binding"/>
    <property type="evidence" value="ECO:0007669"/>
    <property type="project" value="UniProtKB-KW"/>
</dbReference>
<evidence type="ECO:0000256" key="17">
    <source>
        <dbReference type="PIRNR" id="PIRNR000732"/>
    </source>
</evidence>
<feature type="binding site" evidence="19">
    <location>
        <position position="434"/>
    </location>
    <ligand>
        <name>phosphoenolpyruvate</name>
        <dbReference type="ChEBI" id="CHEBI:58702"/>
    </ligand>
</feature>
<dbReference type="PROSITE" id="PS00369">
    <property type="entry name" value="PTS_HPR_HIS"/>
    <property type="match status" value="1"/>
</dbReference>
<keyword evidence="22" id="KW-0670">Pyruvate</keyword>
<dbReference type="SUPFAM" id="SSF51621">
    <property type="entry name" value="Phosphoenolpyruvate/pyruvate domain"/>
    <property type="match status" value="1"/>
</dbReference>
<dbReference type="Pfam" id="PF02896">
    <property type="entry name" value="PEP-utilizers_C"/>
    <property type="match status" value="1"/>
</dbReference>
<dbReference type="Gene3D" id="3.30.1340.10">
    <property type="entry name" value="HPr-like"/>
    <property type="match status" value="1"/>
</dbReference>
<comment type="similarity">
    <text evidence="5 17">Belongs to the PEP-utilizing enzyme family.</text>
</comment>
<dbReference type="InterPro" id="IPR036618">
    <property type="entry name" value="PtsI_HPr-bd_sf"/>
</dbReference>
<evidence type="ECO:0000256" key="1">
    <source>
        <dbReference type="ARBA" id="ARBA00000683"/>
    </source>
</evidence>
<keyword evidence="12 17" id="KW-0598">Phosphotransferase system</keyword>
<evidence type="ECO:0000256" key="7">
    <source>
        <dbReference type="ARBA" id="ARBA00016544"/>
    </source>
</evidence>
<comment type="caution">
    <text evidence="22">The sequence shown here is derived from an EMBL/GenBank/DDBJ whole genome shotgun (WGS) entry which is preliminary data.</text>
</comment>
<dbReference type="InterPro" id="IPR015813">
    <property type="entry name" value="Pyrv/PenolPyrv_kinase-like_dom"/>
</dbReference>
<keyword evidence="11 17" id="KW-0808">Transferase</keyword>
<comment type="cofactor">
    <cofactor evidence="2 17 20">
        <name>Mg(2+)</name>
        <dbReference type="ChEBI" id="CHEBI:18420"/>
    </cofactor>
</comment>
<evidence type="ECO:0000256" key="20">
    <source>
        <dbReference type="PIRSR" id="PIRSR000732-3"/>
    </source>
</evidence>
<dbReference type="InterPro" id="IPR024692">
    <property type="entry name" value="PTS_EI"/>
</dbReference>
<evidence type="ECO:0000256" key="15">
    <source>
        <dbReference type="ARBA" id="ARBA00022842"/>
    </source>
</evidence>
<dbReference type="GO" id="GO:0005737">
    <property type="term" value="C:cytoplasm"/>
    <property type="evidence" value="ECO:0007669"/>
    <property type="project" value="UniProtKB-SubCell"/>
</dbReference>
<dbReference type="NCBIfam" id="TIGR01003">
    <property type="entry name" value="PTS_HPr_family"/>
    <property type="match status" value="1"/>
</dbReference>
<keyword evidence="14 17" id="KW-0418">Kinase</keyword>
<evidence type="ECO:0000256" key="4">
    <source>
        <dbReference type="ARBA" id="ARBA00004496"/>
    </source>
</evidence>
<evidence type="ECO:0000256" key="16">
    <source>
        <dbReference type="ARBA" id="ARBA00033235"/>
    </source>
</evidence>
<gene>
    <name evidence="22" type="primary">ptsP</name>
    <name evidence="22" type="ORF">ENS29_06830</name>
</gene>
<dbReference type="GO" id="GO:0016301">
    <property type="term" value="F:kinase activity"/>
    <property type="evidence" value="ECO:0007669"/>
    <property type="project" value="UniProtKB-KW"/>
</dbReference>
<dbReference type="AlphaFoldDB" id="A0A7C4RPZ3"/>
<keyword evidence="8 17" id="KW-0813">Transport</keyword>
<feature type="domain" description="HPr" evidence="21">
    <location>
        <begin position="4"/>
        <end position="91"/>
    </location>
</feature>
<dbReference type="SUPFAM" id="SSF55594">
    <property type="entry name" value="HPr-like"/>
    <property type="match status" value="1"/>
</dbReference>
<dbReference type="EMBL" id="DSUH01000160">
    <property type="protein sequence ID" value="HGU32553.1"/>
    <property type="molecule type" value="Genomic_DNA"/>
</dbReference>
<evidence type="ECO:0000256" key="6">
    <source>
        <dbReference type="ARBA" id="ARBA00012232"/>
    </source>
</evidence>
<dbReference type="Gene3D" id="3.50.30.10">
    <property type="entry name" value="Phosphohistidine domain"/>
    <property type="match status" value="1"/>
</dbReference>
<dbReference type="InterPro" id="IPR006318">
    <property type="entry name" value="PTS_EI-like"/>
</dbReference>
<dbReference type="PIRSF" id="PIRSF000732">
    <property type="entry name" value="PTS_enzyme_I"/>
    <property type="match status" value="1"/>
</dbReference>
<evidence type="ECO:0000313" key="22">
    <source>
        <dbReference type="EMBL" id="HGU32553.1"/>
    </source>
</evidence>
<proteinExistence type="inferred from homology"/>
<dbReference type="PRINTS" id="PR01736">
    <property type="entry name" value="PHPHTRNFRASE"/>
</dbReference>
<evidence type="ECO:0000256" key="10">
    <source>
        <dbReference type="ARBA" id="ARBA00022597"/>
    </source>
</evidence>
<dbReference type="Pfam" id="PF00381">
    <property type="entry name" value="PTS-HPr"/>
    <property type="match status" value="1"/>
</dbReference>
<comment type="subcellular location">
    <subcellularLocation>
        <location evidence="4 17">Cytoplasm</location>
    </subcellularLocation>
</comment>
<dbReference type="InterPro" id="IPR040442">
    <property type="entry name" value="Pyrv_kinase-like_dom_sf"/>
</dbReference>
<feature type="binding site" evidence="20">
    <location>
        <position position="557"/>
    </location>
    <ligand>
        <name>Mg(2+)</name>
        <dbReference type="ChEBI" id="CHEBI:18420"/>
    </ligand>
</feature>
<evidence type="ECO:0000256" key="9">
    <source>
        <dbReference type="ARBA" id="ARBA00022490"/>
    </source>
</evidence>
<dbReference type="PROSITE" id="PS00742">
    <property type="entry name" value="PEP_ENZYMES_2"/>
    <property type="match status" value="1"/>
</dbReference>
<protein>
    <recommendedName>
        <fullName evidence="7 17">Phosphoenolpyruvate-protein phosphotransferase</fullName>
        <ecNumber evidence="6 17">2.7.3.9</ecNumber>
    </recommendedName>
    <alternativeName>
        <fullName evidence="16 17">Phosphotransferase system, enzyme I</fullName>
    </alternativeName>
</protein>
<dbReference type="InterPro" id="IPR008279">
    <property type="entry name" value="PEP-util_enz_mobile_dom"/>
</dbReference>
<dbReference type="Pfam" id="PF00391">
    <property type="entry name" value="PEP-utilizers"/>
    <property type="match status" value="1"/>
</dbReference>
<dbReference type="InterPro" id="IPR000121">
    <property type="entry name" value="PEP_util_C"/>
</dbReference>
<reference evidence="22" key="1">
    <citation type="journal article" date="2020" name="mSystems">
        <title>Genome- and Community-Level Interaction Insights into Carbon Utilization and Element Cycling Functions of Hydrothermarchaeota in Hydrothermal Sediment.</title>
        <authorList>
            <person name="Zhou Z."/>
            <person name="Liu Y."/>
            <person name="Xu W."/>
            <person name="Pan J."/>
            <person name="Luo Z.H."/>
            <person name="Li M."/>
        </authorList>
    </citation>
    <scope>NUCLEOTIDE SEQUENCE [LARGE SCALE GENOMIC DNA]</scope>
    <source>
        <strain evidence="22">SpSt-477</strain>
    </source>
</reference>
<feature type="binding site" evidence="20">
    <location>
        <position position="533"/>
    </location>
    <ligand>
        <name>Mg(2+)</name>
        <dbReference type="ChEBI" id="CHEBI:18420"/>
    </ligand>
</feature>
<dbReference type="SUPFAM" id="SSF47831">
    <property type="entry name" value="Enzyme I of the PEP:sugar phosphotransferase system HPr-binding (sub)domain"/>
    <property type="match status" value="1"/>
</dbReference>
<feature type="binding site" evidence="19">
    <location>
        <position position="567"/>
    </location>
    <ligand>
        <name>phosphoenolpyruvate</name>
        <dbReference type="ChEBI" id="CHEBI:58702"/>
    </ligand>
</feature>
<keyword evidence="9 17" id="KW-0963">Cytoplasm</keyword>
<comment type="catalytic activity">
    <reaction evidence="1 17">
        <text>L-histidyl-[protein] + phosphoenolpyruvate = N(pros)-phospho-L-histidyl-[protein] + pyruvate</text>
        <dbReference type="Rhea" id="RHEA:23880"/>
        <dbReference type="Rhea" id="RHEA-COMP:9745"/>
        <dbReference type="Rhea" id="RHEA-COMP:9746"/>
        <dbReference type="ChEBI" id="CHEBI:15361"/>
        <dbReference type="ChEBI" id="CHEBI:29979"/>
        <dbReference type="ChEBI" id="CHEBI:58702"/>
        <dbReference type="ChEBI" id="CHEBI:64837"/>
        <dbReference type="EC" id="2.7.3.9"/>
    </reaction>
</comment>
<dbReference type="SUPFAM" id="SSF52009">
    <property type="entry name" value="Phosphohistidine domain"/>
    <property type="match status" value="1"/>
</dbReference>
<evidence type="ECO:0000256" key="5">
    <source>
        <dbReference type="ARBA" id="ARBA00007837"/>
    </source>
</evidence>
<dbReference type="InterPro" id="IPR001020">
    <property type="entry name" value="PTS_HPr_His_P_site"/>
</dbReference>
<dbReference type="Pfam" id="PF05524">
    <property type="entry name" value="PEP-utilisers_N"/>
    <property type="match status" value="1"/>
</dbReference>
<dbReference type="InterPro" id="IPR023151">
    <property type="entry name" value="PEP_util_CS"/>
</dbReference>
<sequence length="672" mass="74646">MTYHQTQTVWITNGLGLHARSAAKIAHLAQKGLHAIWLIHEDQQANATDILDMLALEIPTGRAVRFACEDANDIPVIQALADLVEAGFGESSDSLPPESLNQRFEGIAVSPGVAIGPAHVVYLDHIDLVPKYRISESAIVREAARFQTAVKTTREELLRIIEGTTDELQTHTDILNTHVVMLNDRLFYGKIIDVIATERINAEWALQRVAAELRGKFSSMSDPYLQERALDIMHLSDRVMRNLSGAAQIDITGISKRVILVMRDLSPAQATQIRPEFIKGVATDTGGKTSHAGIIVRSLRIAAVMGLQSAVDRIAMDDLLILDGSGGVLIHRPDSTTLMTFLEKKIDEDRQDRAYRNRLEVRSETADGVQVPVMGNIEIPEEAKTVLEYGGEGIGLYRTEFQYLGRLDFPTEEELFTDYRYVVEQMAPHPVTIRTLDINGDKALEHGKRLIEANPAIGFRAIRYCLKNPNVFRTQIRAILRAAVFGNVRMLVPMIASHQEVLEVRKLIESCKEALESEHVPYRGDIPLGIMIEVPSAAILADILAEEVDFFSIGTNDLIQFTLAIDRGNREVAYMYSPLHPAVLRLVKHVIETGHQKGIPTFMCGEMAGDPLCLPLLVAMGIDELSMTPQSIGSIKQRIATLRKSEADVLLTQVLAMKSTEDIIERMLHSDR</sequence>
<evidence type="ECO:0000256" key="19">
    <source>
        <dbReference type="PIRSR" id="PIRSR000732-2"/>
    </source>
</evidence>
<evidence type="ECO:0000256" key="11">
    <source>
        <dbReference type="ARBA" id="ARBA00022679"/>
    </source>
</evidence>
<organism evidence="22">
    <name type="scientific">Desulfatirhabdium butyrativorans</name>
    <dbReference type="NCBI Taxonomy" id="340467"/>
    <lineage>
        <taxon>Bacteria</taxon>
        <taxon>Pseudomonadati</taxon>
        <taxon>Thermodesulfobacteriota</taxon>
        <taxon>Desulfobacteria</taxon>
        <taxon>Desulfobacterales</taxon>
        <taxon>Desulfatirhabdiaceae</taxon>
        <taxon>Desulfatirhabdium</taxon>
    </lineage>
</organism>
<keyword evidence="13 17" id="KW-0479">Metal-binding</keyword>
<evidence type="ECO:0000256" key="18">
    <source>
        <dbReference type="PIRSR" id="PIRSR000732-1"/>
    </source>
</evidence>
<dbReference type="InterPro" id="IPR008731">
    <property type="entry name" value="PTS_EIN"/>
</dbReference>
<name>A0A7C4RPZ3_9BACT</name>
<dbReference type="InterPro" id="IPR035895">
    <property type="entry name" value="HPr-like_sf"/>
</dbReference>
<feature type="binding site" evidence="19">
    <location>
        <position position="398"/>
    </location>
    <ligand>
        <name>phosphoenolpyruvate</name>
        <dbReference type="ChEBI" id="CHEBI:58702"/>
    </ligand>
</feature>
<dbReference type="InterPro" id="IPR050499">
    <property type="entry name" value="PEP-utilizing_PTS_enzyme"/>
</dbReference>
<evidence type="ECO:0000256" key="8">
    <source>
        <dbReference type="ARBA" id="ARBA00022448"/>
    </source>
</evidence>
<comment type="function">
    <text evidence="3 17">General (non sugar-specific) component of the phosphoenolpyruvate-dependent sugar phosphotransferase system (sugar PTS). This major carbohydrate active-transport system catalyzes the phosphorylation of incoming sugar substrates concomitantly with their translocation across the cell membrane. Enzyme I transfers the phosphoryl group from phosphoenolpyruvate (PEP) to the phosphoryl carrier protein (HPr).</text>
</comment>